<sequence length="758" mass="83327">MSTTVNKRQQVRNERTLQDLIKTVPGNDRCADCAAKIPGWASWSLGIFLCMRCAALHRKLGTHISKVKSLSMDSWSNEQVENMKRTGNTTSNQLYNPRNTKAAMPMDADEVDGVMERFIRQKYEQKMFNDSHTSHSGSRHNTGSTSSNETPPPLPPKPSKRFHFPSLRSSSSTFPRSDRFSPPVSPGVASFAREPSPPSRDKKHNKFLGVGQIGSNRDENLERKMMQLRDMGFTDEKRNLKVLKGLNGNIDRSVETLIRLGEGAKSPLPTHSPPLGPPDGSTNGITVEKARGPPTPNKVNNNPFDQLDVQNKSLPLLPDEPMSPASRNFSPSNPFHPFHPSNPQQPVQQPQQTLDQSLQALQLDPPPSLQSPQLFPNSTGGYGNGNVQQPQTNPFLQTYTPPPIPQAQYNQFNAVNTYNQQQHIQPQSTGQLPNPFLRQSRSQAFNPNNTSDNHGSGTPFGMQQYHAQPRQNTVGYLPQSQGQQSGYNPFQHQQAAQQSQPQNSAFNQLPQLATQQTQQNPPFGQLQQLNSPFGQQQSSTQQHSSFAQQQNSPFGQASPFSQQQTSSPFGQPQSSPFIPQQQQQQHLFSQTAASDPLPQAQFQPPASAPPQQQQLFQPPSSQPQQLQHTSTFPIRQDKNSILALYNYPQLAPPRPEFATGGGMQTPRDPSNGHGPKRSVTMPIQTLSAGSATATMNPFAGMTSPANNMAPNGMNGTASAVPKNVYQHASNESVDFGGGMMMNGRHSPDAFAGLSARMR</sequence>
<feature type="compositionally biased region" description="Polar residues" evidence="2">
    <location>
        <begin position="525"/>
        <end position="534"/>
    </location>
</feature>
<dbReference type="InterPro" id="IPR015940">
    <property type="entry name" value="UBA"/>
</dbReference>
<dbReference type="Proteomes" id="UP000800235">
    <property type="component" value="Unassembled WGS sequence"/>
</dbReference>
<feature type="compositionally biased region" description="Polar residues" evidence="2">
    <location>
        <begin position="420"/>
        <end position="456"/>
    </location>
</feature>
<feature type="region of interest" description="Disordered" evidence="2">
    <location>
        <begin position="263"/>
        <end position="393"/>
    </location>
</feature>
<evidence type="ECO:0000259" key="4">
    <source>
        <dbReference type="PROSITE" id="PS50115"/>
    </source>
</evidence>
<protein>
    <submittedName>
        <fullName evidence="5">ArfGap-domain-containing protein</fullName>
    </submittedName>
</protein>
<dbReference type="Gene3D" id="1.10.220.150">
    <property type="entry name" value="Arf GTPase activating protein"/>
    <property type="match status" value="1"/>
</dbReference>
<keyword evidence="1" id="KW-0863">Zinc-finger</keyword>
<feature type="region of interest" description="Disordered" evidence="2">
    <location>
        <begin position="420"/>
        <end position="463"/>
    </location>
</feature>
<dbReference type="InterPro" id="IPR009060">
    <property type="entry name" value="UBA-like_sf"/>
</dbReference>
<evidence type="ECO:0000313" key="5">
    <source>
        <dbReference type="EMBL" id="KAF2433442.1"/>
    </source>
</evidence>
<dbReference type="SMART" id="SM00165">
    <property type="entry name" value="UBA"/>
    <property type="match status" value="1"/>
</dbReference>
<evidence type="ECO:0000256" key="1">
    <source>
        <dbReference type="PROSITE-ProRule" id="PRU00288"/>
    </source>
</evidence>
<feature type="domain" description="Arf-GAP" evidence="4">
    <location>
        <begin position="14"/>
        <end position="136"/>
    </location>
</feature>
<evidence type="ECO:0000256" key="2">
    <source>
        <dbReference type="SAM" id="MobiDB-lite"/>
    </source>
</evidence>
<keyword evidence="1" id="KW-0862">Zinc</keyword>
<dbReference type="FunFam" id="1.10.220.150:FF:000026">
    <property type="entry name" value="GTPase activating protein for Arf, putative"/>
    <property type="match status" value="1"/>
</dbReference>
<feature type="compositionally biased region" description="Low complexity" evidence="2">
    <location>
        <begin position="488"/>
        <end position="504"/>
    </location>
</feature>
<dbReference type="GO" id="GO:0005737">
    <property type="term" value="C:cytoplasm"/>
    <property type="evidence" value="ECO:0007669"/>
    <property type="project" value="TreeGrafter"/>
</dbReference>
<feature type="domain" description="UBA" evidence="3">
    <location>
        <begin position="216"/>
        <end position="260"/>
    </location>
</feature>
<name>A0A9P4NXI6_9PEZI</name>
<feature type="compositionally biased region" description="Low complexity" evidence="2">
    <location>
        <begin position="164"/>
        <end position="175"/>
    </location>
</feature>
<keyword evidence="1" id="KW-0479">Metal-binding</keyword>
<feature type="region of interest" description="Disordered" evidence="2">
    <location>
        <begin position="475"/>
        <end position="504"/>
    </location>
</feature>
<dbReference type="PROSITE" id="PS50030">
    <property type="entry name" value="UBA"/>
    <property type="match status" value="1"/>
</dbReference>
<accession>A0A9P4NXI6</accession>
<dbReference type="GO" id="GO:0008270">
    <property type="term" value="F:zinc ion binding"/>
    <property type="evidence" value="ECO:0007669"/>
    <property type="project" value="UniProtKB-KW"/>
</dbReference>
<gene>
    <name evidence="5" type="ORF">EJ08DRAFT_676947</name>
</gene>
<feature type="compositionally biased region" description="Polar residues" evidence="2">
    <location>
        <begin position="375"/>
        <end position="393"/>
    </location>
</feature>
<dbReference type="SUPFAM" id="SSF46934">
    <property type="entry name" value="UBA-like"/>
    <property type="match status" value="1"/>
</dbReference>
<reference evidence="5" key="1">
    <citation type="journal article" date="2020" name="Stud. Mycol.">
        <title>101 Dothideomycetes genomes: a test case for predicting lifestyles and emergence of pathogens.</title>
        <authorList>
            <person name="Haridas S."/>
            <person name="Albert R."/>
            <person name="Binder M."/>
            <person name="Bloem J."/>
            <person name="Labutti K."/>
            <person name="Salamov A."/>
            <person name="Andreopoulos B."/>
            <person name="Baker S."/>
            <person name="Barry K."/>
            <person name="Bills G."/>
            <person name="Bluhm B."/>
            <person name="Cannon C."/>
            <person name="Castanera R."/>
            <person name="Culley D."/>
            <person name="Daum C."/>
            <person name="Ezra D."/>
            <person name="Gonzalez J."/>
            <person name="Henrissat B."/>
            <person name="Kuo A."/>
            <person name="Liang C."/>
            <person name="Lipzen A."/>
            <person name="Lutzoni F."/>
            <person name="Magnuson J."/>
            <person name="Mondo S."/>
            <person name="Nolan M."/>
            <person name="Ohm R."/>
            <person name="Pangilinan J."/>
            <person name="Park H.-J."/>
            <person name="Ramirez L."/>
            <person name="Alfaro M."/>
            <person name="Sun H."/>
            <person name="Tritt A."/>
            <person name="Yoshinaga Y."/>
            <person name="Zwiers L.-H."/>
            <person name="Turgeon B."/>
            <person name="Goodwin S."/>
            <person name="Spatafora J."/>
            <person name="Crous P."/>
            <person name="Grigoriev I."/>
        </authorList>
    </citation>
    <scope>NUCLEOTIDE SEQUENCE</scope>
    <source>
        <strain evidence="5">CBS 130266</strain>
    </source>
</reference>
<dbReference type="InterPro" id="IPR001164">
    <property type="entry name" value="ArfGAP_dom"/>
</dbReference>
<comment type="caution">
    <text evidence="5">The sequence shown here is derived from an EMBL/GenBank/DDBJ whole genome shotgun (WGS) entry which is preliminary data.</text>
</comment>
<organism evidence="5 6">
    <name type="scientific">Tothia fuscella</name>
    <dbReference type="NCBI Taxonomy" id="1048955"/>
    <lineage>
        <taxon>Eukaryota</taxon>
        <taxon>Fungi</taxon>
        <taxon>Dikarya</taxon>
        <taxon>Ascomycota</taxon>
        <taxon>Pezizomycotina</taxon>
        <taxon>Dothideomycetes</taxon>
        <taxon>Pleosporomycetidae</taxon>
        <taxon>Venturiales</taxon>
        <taxon>Cylindrosympodiaceae</taxon>
        <taxon>Tothia</taxon>
    </lineage>
</organism>
<dbReference type="PROSITE" id="PS50115">
    <property type="entry name" value="ARFGAP"/>
    <property type="match status" value="1"/>
</dbReference>
<feature type="compositionally biased region" description="Low complexity" evidence="2">
    <location>
        <begin position="328"/>
        <end position="363"/>
    </location>
</feature>
<dbReference type="InterPro" id="IPR051718">
    <property type="entry name" value="ARF_GTPase-activating"/>
</dbReference>
<dbReference type="PANTHER" id="PTHR45705">
    <property type="entry name" value="FI20236P1"/>
    <property type="match status" value="1"/>
</dbReference>
<evidence type="ECO:0000313" key="6">
    <source>
        <dbReference type="Proteomes" id="UP000800235"/>
    </source>
</evidence>
<feature type="compositionally biased region" description="Polar residues" evidence="2">
    <location>
        <begin position="297"/>
        <end position="313"/>
    </location>
</feature>
<dbReference type="CDD" id="cd08204">
    <property type="entry name" value="ArfGap"/>
    <property type="match status" value="1"/>
</dbReference>
<dbReference type="AlphaFoldDB" id="A0A9P4NXI6"/>
<dbReference type="Pfam" id="PF01412">
    <property type="entry name" value="ArfGap"/>
    <property type="match status" value="1"/>
</dbReference>
<feature type="compositionally biased region" description="Low complexity" evidence="2">
    <location>
        <begin position="535"/>
        <end position="627"/>
    </location>
</feature>
<proteinExistence type="predicted"/>
<keyword evidence="6" id="KW-1185">Reference proteome</keyword>
<dbReference type="Gene3D" id="1.10.8.10">
    <property type="entry name" value="DNA helicase RuvA subunit, C-terminal domain"/>
    <property type="match status" value="1"/>
</dbReference>
<evidence type="ECO:0000259" key="3">
    <source>
        <dbReference type="PROSITE" id="PS50030"/>
    </source>
</evidence>
<feature type="compositionally biased region" description="Polar residues" evidence="2">
    <location>
        <begin position="134"/>
        <end position="149"/>
    </location>
</feature>
<feature type="compositionally biased region" description="Polar residues" evidence="2">
    <location>
        <begin position="475"/>
        <end position="487"/>
    </location>
</feature>
<feature type="region of interest" description="Disordered" evidence="2">
    <location>
        <begin position="521"/>
        <end position="630"/>
    </location>
</feature>
<dbReference type="PRINTS" id="PR00405">
    <property type="entry name" value="REVINTRACTNG"/>
</dbReference>
<feature type="region of interest" description="Disordered" evidence="2">
    <location>
        <begin position="129"/>
        <end position="220"/>
    </location>
</feature>
<dbReference type="InterPro" id="IPR037278">
    <property type="entry name" value="ARFGAP/RecO"/>
</dbReference>
<dbReference type="SMART" id="SM00105">
    <property type="entry name" value="ArfGap"/>
    <property type="match status" value="1"/>
</dbReference>
<feature type="region of interest" description="Disordered" evidence="2">
    <location>
        <begin position="652"/>
        <end position="677"/>
    </location>
</feature>
<dbReference type="OrthoDB" id="10266696at2759"/>
<dbReference type="EMBL" id="MU007021">
    <property type="protein sequence ID" value="KAF2433442.1"/>
    <property type="molecule type" value="Genomic_DNA"/>
</dbReference>
<dbReference type="InterPro" id="IPR038508">
    <property type="entry name" value="ArfGAP_dom_sf"/>
</dbReference>
<dbReference type="SUPFAM" id="SSF57863">
    <property type="entry name" value="ArfGap/RecO-like zinc finger"/>
    <property type="match status" value="1"/>
</dbReference>
<dbReference type="GO" id="GO:0005096">
    <property type="term" value="F:GTPase activator activity"/>
    <property type="evidence" value="ECO:0007669"/>
    <property type="project" value="InterPro"/>
</dbReference>
<dbReference type="PANTHER" id="PTHR45705:SF7">
    <property type="entry name" value="ACTIVATING PROTEIN FOR ARF, PUTATIVE (AFU_ORTHOLOGUE AFUA_4G09120)-RELATED"/>
    <property type="match status" value="1"/>
</dbReference>